<dbReference type="GO" id="GO:0005886">
    <property type="term" value="C:plasma membrane"/>
    <property type="evidence" value="ECO:0007669"/>
    <property type="project" value="UniProtKB-SubCell"/>
</dbReference>
<feature type="compositionally biased region" description="Low complexity" evidence="8">
    <location>
        <begin position="214"/>
        <end position="225"/>
    </location>
</feature>
<protein>
    <submittedName>
        <fullName evidence="11 12">Protein UPSTREAM OF FLC</fullName>
    </submittedName>
</protein>
<dbReference type="RefSeq" id="XP_010276351.1">
    <property type="nucleotide sequence ID" value="XM_010278049.2"/>
</dbReference>
<keyword evidence="6" id="KW-0131">Cell cycle</keyword>
<organism evidence="10 13">
    <name type="scientific">Nelumbo nucifera</name>
    <name type="common">Sacred lotus</name>
    <dbReference type="NCBI Taxonomy" id="4432"/>
    <lineage>
        <taxon>Eukaryota</taxon>
        <taxon>Viridiplantae</taxon>
        <taxon>Streptophyta</taxon>
        <taxon>Embryophyta</taxon>
        <taxon>Tracheophyta</taxon>
        <taxon>Spermatophyta</taxon>
        <taxon>Magnoliopsida</taxon>
        <taxon>Proteales</taxon>
        <taxon>Nelumbonaceae</taxon>
        <taxon>Nelumbo</taxon>
    </lineage>
</organism>
<feature type="domain" description="SOSEKI DIX-like" evidence="9">
    <location>
        <begin position="14"/>
        <end position="101"/>
    </location>
</feature>
<feature type="compositionally biased region" description="Basic residues" evidence="8">
    <location>
        <begin position="340"/>
        <end position="352"/>
    </location>
</feature>
<feature type="region of interest" description="Disordered" evidence="8">
    <location>
        <begin position="141"/>
        <end position="225"/>
    </location>
</feature>
<dbReference type="GO" id="GO:0051301">
    <property type="term" value="P:cell division"/>
    <property type="evidence" value="ECO:0007669"/>
    <property type="project" value="UniProtKB-KW"/>
</dbReference>
<dbReference type="RefSeq" id="XP_010276354.1">
    <property type="nucleotide sequence ID" value="XM_010278052.2"/>
</dbReference>
<dbReference type="Pfam" id="PF06136">
    <property type="entry name" value="SOK"/>
    <property type="match status" value="1"/>
</dbReference>
<keyword evidence="10" id="KW-1185">Reference proteome</keyword>
<dbReference type="eggNOG" id="KOG1650">
    <property type="taxonomic scope" value="Eukaryota"/>
</dbReference>
<dbReference type="OMA" id="WEDERRY"/>
<feature type="compositionally biased region" description="Basic and acidic residues" evidence="8">
    <location>
        <begin position="197"/>
        <end position="206"/>
    </location>
</feature>
<keyword evidence="5" id="KW-0472">Membrane</keyword>
<proteinExistence type="inferred from homology"/>
<evidence type="ECO:0000313" key="13">
    <source>
        <dbReference type="RefSeq" id="XP_010276354.1"/>
    </source>
</evidence>
<evidence type="ECO:0000256" key="5">
    <source>
        <dbReference type="ARBA" id="ARBA00023136"/>
    </source>
</evidence>
<dbReference type="GO" id="GO:0051258">
    <property type="term" value="P:protein polymerization"/>
    <property type="evidence" value="ECO:0007669"/>
    <property type="project" value="UniProtKB-ARBA"/>
</dbReference>
<reference evidence="11 12" key="1">
    <citation type="submission" date="2025-04" db="UniProtKB">
        <authorList>
            <consortium name="RefSeq"/>
        </authorList>
    </citation>
    <scope>IDENTIFICATION</scope>
</reference>
<evidence type="ECO:0000256" key="8">
    <source>
        <dbReference type="SAM" id="MobiDB-lite"/>
    </source>
</evidence>
<dbReference type="PANTHER" id="PTHR31083">
    <property type="entry name" value="UPSTREAM OF FLC PROTEIN (DUF966)"/>
    <property type="match status" value="1"/>
</dbReference>
<dbReference type="InterPro" id="IPR048351">
    <property type="entry name" value="SOK_DIX"/>
</dbReference>
<keyword evidence="4" id="KW-0132">Cell division</keyword>
<feature type="region of interest" description="Disordered" evidence="8">
    <location>
        <begin position="340"/>
        <end position="387"/>
    </location>
</feature>
<evidence type="ECO:0000256" key="6">
    <source>
        <dbReference type="ARBA" id="ARBA00023306"/>
    </source>
</evidence>
<keyword evidence="2" id="KW-0217">Developmental protein</keyword>
<evidence type="ECO:0000313" key="10">
    <source>
        <dbReference type="Proteomes" id="UP000189703"/>
    </source>
</evidence>
<comment type="subcellular location">
    <subcellularLocation>
        <location evidence="1">Cell membrane</location>
        <topology evidence="1">Peripheral membrane protein</topology>
        <orientation evidence="1">Cytoplasmic side</orientation>
    </subcellularLocation>
</comment>
<evidence type="ECO:0000256" key="7">
    <source>
        <dbReference type="ARBA" id="ARBA00024211"/>
    </source>
</evidence>
<gene>
    <name evidence="11 12 13" type="primary">LOC104611120</name>
</gene>
<dbReference type="InterPro" id="IPR010369">
    <property type="entry name" value="SOK"/>
</dbReference>
<evidence type="ECO:0000256" key="3">
    <source>
        <dbReference type="ARBA" id="ARBA00022475"/>
    </source>
</evidence>
<comment type="similarity">
    <text evidence="7">Belongs to the SOSEKI family.</text>
</comment>
<sequence>MEAKGGAAGEMRRVHIIYFLNRMGRVEHPHLFRVHHLSRNGVHLRDVKRWLSDLRGKDMPDSFAWSYKRKYKTGYVWQDLVDDDLITPIADDEYVLKGSEIPIIPSGAVTGTCSSCREKKSSMQKPVKEKEDAKIKAATAAVEIEENESGTSDSETSATTVDSIESNPGFMPDGKQESKENPGKMLSSGLLRKNRKKDADAEKNKDAGSAAAPSTRSSFLRSKSHSSGASHVFRNLITCGAVETNDSALVKRVYGASRNPSGEAEEICKVEKLGGSDRIFGFAWNHQQHKTKKCWKGEKNAKRATSDSINQKTVSAAYKTVAEPNCSQCGKAFKPEKMHTHMKSCKGMKKQSKSANSAAEKKTSSSQQGSATDPPFKEEPSYFLMTH</sequence>
<dbReference type="PANTHER" id="PTHR31083:SF5">
    <property type="entry name" value="PROTEIN SOSEKI 1"/>
    <property type="match status" value="1"/>
</dbReference>
<evidence type="ECO:0000313" key="12">
    <source>
        <dbReference type="RefSeq" id="XP_010276353.1"/>
    </source>
</evidence>
<evidence type="ECO:0000256" key="2">
    <source>
        <dbReference type="ARBA" id="ARBA00022473"/>
    </source>
</evidence>
<feature type="compositionally biased region" description="Polar residues" evidence="8">
    <location>
        <begin position="149"/>
        <end position="166"/>
    </location>
</feature>
<dbReference type="GeneID" id="104611120"/>
<accession>A0A1U8BHD6</accession>
<dbReference type="RefSeq" id="XP_010276353.1">
    <property type="nucleotide sequence ID" value="XM_010278051.2"/>
</dbReference>
<dbReference type="Proteomes" id="UP000189703">
    <property type="component" value="Unplaced"/>
</dbReference>
<evidence type="ECO:0000259" key="9">
    <source>
        <dbReference type="Pfam" id="PF06136"/>
    </source>
</evidence>
<dbReference type="KEGG" id="nnu:104611120"/>
<evidence type="ECO:0000313" key="11">
    <source>
        <dbReference type="RefSeq" id="XP_010276351.1"/>
    </source>
</evidence>
<evidence type="ECO:0000256" key="4">
    <source>
        <dbReference type="ARBA" id="ARBA00022618"/>
    </source>
</evidence>
<dbReference type="AlphaFoldDB" id="A0A1U8BHD6"/>
<evidence type="ECO:0000256" key="1">
    <source>
        <dbReference type="ARBA" id="ARBA00004413"/>
    </source>
</evidence>
<name>A0A1U8BHD6_NELNU</name>
<dbReference type="OrthoDB" id="1907705at2759"/>
<keyword evidence="3" id="KW-1003">Cell membrane</keyword>